<dbReference type="EMBL" id="STGV01000008">
    <property type="protein sequence ID" value="THV20215.1"/>
    <property type="molecule type" value="Genomic_DNA"/>
</dbReference>
<keyword evidence="4" id="KW-1003">Cell membrane</keyword>
<comment type="caution">
    <text evidence="9">The sequence shown here is derived from an EMBL/GenBank/DDBJ whole genome shotgun (WGS) entry which is preliminary data.</text>
</comment>
<dbReference type="InterPro" id="IPR037294">
    <property type="entry name" value="ABC_BtuC-like"/>
</dbReference>
<feature type="transmembrane region" description="Helical" evidence="8">
    <location>
        <begin position="76"/>
        <end position="96"/>
    </location>
</feature>
<feature type="transmembrane region" description="Helical" evidence="8">
    <location>
        <begin position="174"/>
        <end position="193"/>
    </location>
</feature>
<evidence type="ECO:0000256" key="8">
    <source>
        <dbReference type="SAM" id="Phobius"/>
    </source>
</evidence>
<reference evidence="9 10" key="1">
    <citation type="submission" date="2019-04" db="EMBL/GenBank/DDBJ databases">
        <title>Genome sequence of strain shin9-1.</title>
        <authorList>
            <person name="Gao J."/>
            <person name="Sun J."/>
        </authorList>
    </citation>
    <scope>NUCLEOTIDE SEQUENCE [LARGE SCALE GENOMIC DNA]</scope>
    <source>
        <strain evidence="10">shin9-1</strain>
    </source>
</reference>
<dbReference type="OrthoDB" id="9796260at2"/>
<dbReference type="GO" id="GO:0005886">
    <property type="term" value="C:plasma membrane"/>
    <property type="evidence" value="ECO:0007669"/>
    <property type="project" value="UniProtKB-SubCell"/>
</dbReference>
<dbReference type="Pfam" id="PF01032">
    <property type="entry name" value="FecCD"/>
    <property type="match status" value="1"/>
</dbReference>
<protein>
    <submittedName>
        <fullName evidence="9">Iron ABC transporter permease</fullName>
    </submittedName>
</protein>
<feature type="transmembrane region" description="Helical" evidence="8">
    <location>
        <begin position="103"/>
        <end position="122"/>
    </location>
</feature>
<dbReference type="Proteomes" id="UP000308828">
    <property type="component" value="Unassembled WGS sequence"/>
</dbReference>
<evidence type="ECO:0000313" key="10">
    <source>
        <dbReference type="Proteomes" id="UP000308828"/>
    </source>
</evidence>
<keyword evidence="10" id="KW-1185">Reference proteome</keyword>
<organism evidence="9 10">
    <name type="scientific">Peteryoungia ipomoeae</name>
    <dbReference type="NCBI Taxonomy" id="1210932"/>
    <lineage>
        <taxon>Bacteria</taxon>
        <taxon>Pseudomonadati</taxon>
        <taxon>Pseudomonadota</taxon>
        <taxon>Alphaproteobacteria</taxon>
        <taxon>Hyphomicrobiales</taxon>
        <taxon>Rhizobiaceae</taxon>
        <taxon>Peteryoungia</taxon>
    </lineage>
</organism>
<evidence type="ECO:0000256" key="3">
    <source>
        <dbReference type="ARBA" id="ARBA00022448"/>
    </source>
</evidence>
<keyword evidence="6 8" id="KW-1133">Transmembrane helix</keyword>
<dbReference type="InterPro" id="IPR000522">
    <property type="entry name" value="ABC_transptr_permease_BtuC"/>
</dbReference>
<feature type="transmembrane region" description="Helical" evidence="8">
    <location>
        <begin position="219"/>
        <end position="249"/>
    </location>
</feature>
<dbReference type="GO" id="GO:0022857">
    <property type="term" value="F:transmembrane transporter activity"/>
    <property type="evidence" value="ECO:0007669"/>
    <property type="project" value="InterPro"/>
</dbReference>
<comment type="subcellular location">
    <subcellularLocation>
        <location evidence="1">Cell membrane</location>
        <topology evidence="1">Multi-pass membrane protein</topology>
    </subcellularLocation>
</comment>
<dbReference type="AlphaFoldDB" id="A0A4S8NU41"/>
<feature type="transmembrane region" description="Helical" evidence="8">
    <location>
        <begin position="6"/>
        <end position="26"/>
    </location>
</feature>
<accession>A0A4S8NU41</accession>
<name>A0A4S8NU41_9HYPH</name>
<keyword evidence="7 8" id="KW-0472">Membrane</keyword>
<feature type="transmembrane region" description="Helical" evidence="8">
    <location>
        <begin position="261"/>
        <end position="282"/>
    </location>
</feature>
<feature type="transmembrane region" description="Helical" evidence="8">
    <location>
        <begin position="38"/>
        <end position="56"/>
    </location>
</feature>
<dbReference type="Gene3D" id="1.10.3470.10">
    <property type="entry name" value="ABC transporter involved in vitamin B12 uptake, BtuC"/>
    <property type="match status" value="1"/>
</dbReference>
<keyword evidence="5 8" id="KW-0812">Transmembrane</keyword>
<evidence type="ECO:0000256" key="6">
    <source>
        <dbReference type="ARBA" id="ARBA00022989"/>
    </source>
</evidence>
<dbReference type="PANTHER" id="PTHR30472">
    <property type="entry name" value="FERRIC ENTEROBACTIN TRANSPORT SYSTEM PERMEASE PROTEIN"/>
    <property type="match status" value="1"/>
</dbReference>
<comment type="similarity">
    <text evidence="2">Belongs to the binding-protein-dependent transport system permease family. FecCD subfamily.</text>
</comment>
<keyword evidence="3" id="KW-0813">Transport</keyword>
<proteinExistence type="inferred from homology"/>
<feature type="transmembrane region" description="Helical" evidence="8">
    <location>
        <begin position="128"/>
        <end position="153"/>
    </location>
</feature>
<evidence type="ECO:0000256" key="1">
    <source>
        <dbReference type="ARBA" id="ARBA00004651"/>
    </source>
</evidence>
<dbReference type="RefSeq" id="WP_136600232.1">
    <property type="nucleotide sequence ID" value="NZ_STGV01000008.1"/>
</dbReference>
<evidence type="ECO:0000256" key="7">
    <source>
        <dbReference type="ARBA" id="ARBA00023136"/>
    </source>
</evidence>
<evidence type="ECO:0000313" key="9">
    <source>
        <dbReference type="EMBL" id="THV20215.1"/>
    </source>
</evidence>
<dbReference type="GO" id="GO:0033214">
    <property type="term" value="P:siderophore-iron import into cell"/>
    <property type="evidence" value="ECO:0007669"/>
    <property type="project" value="TreeGrafter"/>
</dbReference>
<evidence type="ECO:0000256" key="5">
    <source>
        <dbReference type="ARBA" id="ARBA00022692"/>
    </source>
</evidence>
<evidence type="ECO:0000256" key="4">
    <source>
        <dbReference type="ARBA" id="ARBA00022475"/>
    </source>
</evidence>
<evidence type="ECO:0000256" key="2">
    <source>
        <dbReference type="ARBA" id="ARBA00007935"/>
    </source>
</evidence>
<gene>
    <name evidence="9" type="ORF">FAA97_19410</name>
</gene>
<dbReference type="PANTHER" id="PTHR30472:SF19">
    <property type="entry name" value="PETROBACTIN IMPORT SYSTEM PERMEASE PROTEIN YCLO"/>
    <property type="match status" value="1"/>
</dbReference>
<sequence length="314" mass="33448">MRDRVVIAVLLCLALFAIAAFMTINLRGNVAFALELRGIRLAALVTVAVAIALSTVTFQTITGNRILTPSIMGLDALYQFGQAALVFTLGGLGYVSLSPHLKFGMETSALMLLAMVILWPALKSRMDLTLMLLAGVVIGGLFRSLTNLLARLIDPQEFAVAQRAMYANFSSPNTDLLMIAGLITMLASAFLVSRRHQLDIAALGRDTAIGLGIAWNREIMIHLLVVSLLVAVSTALVGPVTFFGLLIAALAERLTASRRHAGVFVVASLLGVIVLVGGQTLLQHGLGQAGTLSIVVDFVGGLVFILLLFARRTR</sequence>
<feature type="transmembrane region" description="Helical" evidence="8">
    <location>
        <begin position="288"/>
        <end position="310"/>
    </location>
</feature>
<dbReference type="SUPFAM" id="SSF81345">
    <property type="entry name" value="ABC transporter involved in vitamin B12 uptake, BtuC"/>
    <property type="match status" value="1"/>
</dbReference>